<sequence>MVMEDGSMLAADCVVISCCCQCLILQVLIFCLLKLPCKLIRKTKEYAKKKFRQRRRSKGKIIRKVKKRKSRYREELMEFHGGGCGRIELLKGGEDGCMEEVERVLEEFSQKGEFAFGSFWGREGEGPSEEFDFSVVQFEFVEIISSLSYS</sequence>
<reference evidence="2" key="1">
    <citation type="journal article" date="2023" name="Plant J.">
        <title>Genome sequences and population genomics provide insights into the demographic history, inbreeding, and mutation load of two 'living fossil' tree species of Dipteronia.</title>
        <authorList>
            <person name="Feng Y."/>
            <person name="Comes H.P."/>
            <person name="Chen J."/>
            <person name="Zhu S."/>
            <person name="Lu R."/>
            <person name="Zhang X."/>
            <person name="Li P."/>
            <person name="Qiu J."/>
            <person name="Olsen K.M."/>
            <person name="Qiu Y."/>
        </authorList>
    </citation>
    <scope>NUCLEOTIDE SEQUENCE</scope>
    <source>
        <strain evidence="2">NBL</strain>
    </source>
</reference>
<evidence type="ECO:0000256" key="1">
    <source>
        <dbReference type="SAM" id="Phobius"/>
    </source>
</evidence>
<evidence type="ECO:0000313" key="2">
    <source>
        <dbReference type="EMBL" id="KAK3222683.1"/>
    </source>
</evidence>
<keyword evidence="1" id="KW-0472">Membrane</keyword>
<proteinExistence type="predicted"/>
<keyword evidence="1" id="KW-1133">Transmembrane helix</keyword>
<keyword evidence="1" id="KW-0812">Transmembrane</keyword>
<dbReference type="Proteomes" id="UP001281410">
    <property type="component" value="Unassembled WGS sequence"/>
</dbReference>
<evidence type="ECO:0000313" key="3">
    <source>
        <dbReference type="Proteomes" id="UP001281410"/>
    </source>
</evidence>
<keyword evidence="3" id="KW-1185">Reference proteome</keyword>
<dbReference type="PANTHER" id="PTHR33264:SF27">
    <property type="entry name" value="TRANSMEMBRANE PROTEIN"/>
    <property type="match status" value="1"/>
</dbReference>
<comment type="caution">
    <text evidence="2">The sequence shown here is derived from an EMBL/GenBank/DDBJ whole genome shotgun (WGS) entry which is preliminary data.</text>
</comment>
<gene>
    <name evidence="2" type="ORF">Dsin_009708</name>
</gene>
<name>A0AAE0EBW2_9ROSI</name>
<dbReference type="AlphaFoldDB" id="A0AAE0EBW2"/>
<accession>A0AAE0EBW2</accession>
<feature type="transmembrane region" description="Helical" evidence="1">
    <location>
        <begin position="6"/>
        <end position="33"/>
    </location>
</feature>
<dbReference type="EMBL" id="JANJYJ010000003">
    <property type="protein sequence ID" value="KAK3222683.1"/>
    <property type="molecule type" value="Genomic_DNA"/>
</dbReference>
<dbReference type="PANTHER" id="PTHR33264">
    <property type="entry name" value="EXPRESSED PROTEIN"/>
    <property type="match status" value="1"/>
</dbReference>
<organism evidence="2 3">
    <name type="scientific">Dipteronia sinensis</name>
    <dbReference type="NCBI Taxonomy" id="43782"/>
    <lineage>
        <taxon>Eukaryota</taxon>
        <taxon>Viridiplantae</taxon>
        <taxon>Streptophyta</taxon>
        <taxon>Embryophyta</taxon>
        <taxon>Tracheophyta</taxon>
        <taxon>Spermatophyta</taxon>
        <taxon>Magnoliopsida</taxon>
        <taxon>eudicotyledons</taxon>
        <taxon>Gunneridae</taxon>
        <taxon>Pentapetalae</taxon>
        <taxon>rosids</taxon>
        <taxon>malvids</taxon>
        <taxon>Sapindales</taxon>
        <taxon>Sapindaceae</taxon>
        <taxon>Hippocastanoideae</taxon>
        <taxon>Acereae</taxon>
        <taxon>Dipteronia</taxon>
    </lineage>
</organism>
<protein>
    <submittedName>
        <fullName evidence="2">Uncharacterized protein</fullName>
    </submittedName>
</protein>